<evidence type="ECO:0000259" key="6">
    <source>
        <dbReference type="Pfam" id="PF17805"/>
    </source>
</evidence>
<keyword evidence="9" id="KW-1185">Reference proteome</keyword>
<dbReference type="RefSeq" id="WP_134213986.1">
    <property type="nucleotide sequence ID" value="NZ_QFFZ01000022.1"/>
</dbReference>
<comment type="catalytic activity">
    <reaction evidence="5">
        <text>siroheme + 2 H(+) = 12,18-didecarboxysiroheme + 2 CO2</text>
        <dbReference type="Rhea" id="RHEA:19093"/>
        <dbReference type="ChEBI" id="CHEBI:15378"/>
        <dbReference type="ChEBI" id="CHEBI:16526"/>
        <dbReference type="ChEBI" id="CHEBI:60052"/>
        <dbReference type="ChEBI" id="CHEBI:140497"/>
        <dbReference type="EC" id="4.1.1.111"/>
    </reaction>
</comment>
<dbReference type="AlphaFoldDB" id="A0A4Y7RPN4"/>
<dbReference type="Pfam" id="PF17805">
    <property type="entry name" value="AsnC_trans_reg2"/>
    <property type="match status" value="1"/>
</dbReference>
<feature type="domain" description="Siroheme decarboxylase AsnC-like ligand binding" evidence="6">
    <location>
        <begin position="63"/>
        <end position="147"/>
    </location>
</feature>
<dbReference type="InterPro" id="IPR040523">
    <property type="entry name" value="AsnC_trans_reg2"/>
</dbReference>
<evidence type="ECO:0000313" key="8">
    <source>
        <dbReference type="EMBL" id="TEB10700.1"/>
    </source>
</evidence>
<protein>
    <recommendedName>
        <fullName evidence="4">siroheme decarboxylase</fullName>
        <ecNumber evidence="4">4.1.1.111</ecNumber>
    </recommendedName>
</protein>
<proteinExistence type="inferred from homology"/>
<dbReference type="PANTHER" id="PTHR43413:SF1">
    <property type="entry name" value="SIROHEME DECARBOXYLASE NIRL SUBUNIT"/>
    <property type="match status" value="1"/>
</dbReference>
<evidence type="ECO:0000313" key="9">
    <source>
        <dbReference type="Proteomes" id="UP000297597"/>
    </source>
</evidence>
<evidence type="ECO:0000259" key="7">
    <source>
        <dbReference type="Pfam" id="PF22451"/>
    </source>
</evidence>
<accession>A0A4Y7RPN4</accession>
<name>A0A4Y7RPN4_9FIRM</name>
<dbReference type="GO" id="GO:0016829">
    <property type="term" value="F:lyase activity"/>
    <property type="evidence" value="ECO:0007669"/>
    <property type="project" value="UniProtKB-KW"/>
</dbReference>
<dbReference type="EMBL" id="QFFZ01000022">
    <property type="protein sequence ID" value="TEB10700.1"/>
    <property type="molecule type" value="Genomic_DNA"/>
</dbReference>
<comment type="caution">
    <text evidence="8">The sequence shown here is derived from an EMBL/GenBank/DDBJ whole genome shotgun (WGS) entry which is preliminary data.</text>
</comment>
<dbReference type="InterPro" id="IPR050684">
    <property type="entry name" value="HTH-Siroheme_Decarb"/>
</dbReference>
<dbReference type="OrthoDB" id="9806536at2"/>
<comment type="pathway">
    <text evidence="2">Porphyrin-containing compound metabolism.</text>
</comment>
<keyword evidence="1" id="KW-0456">Lyase</keyword>
<dbReference type="Pfam" id="PF22451">
    <property type="entry name" value="NirdL-like_HTH"/>
    <property type="match status" value="1"/>
</dbReference>
<dbReference type="Gene3D" id="3.30.70.3460">
    <property type="match status" value="1"/>
</dbReference>
<reference evidence="8 9" key="1">
    <citation type="journal article" date="2018" name="Environ. Microbiol.">
        <title>Novel energy conservation strategies and behaviour of Pelotomaculum schinkii driving syntrophic propionate catabolism.</title>
        <authorList>
            <person name="Hidalgo-Ahumada C.A.P."/>
            <person name="Nobu M.K."/>
            <person name="Narihiro T."/>
            <person name="Tamaki H."/>
            <person name="Liu W.T."/>
            <person name="Kamagata Y."/>
            <person name="Stams A.J.M."/>
            <person name="Imachi H."/>
            <person name="Sousa D.Z."/>
        </authorList>
    </citation>
    <scope>NUCLEOTIDE SEQUENCE [LARGE SCALE GENOMIC DNA]</scope>
    <source>
        <strain evidence="8 9">MGP</strain>
    </source>
</reference>
<feature type="domain" description="Siroheme decarboxylase NirL-like HTH" evidence="7">
    <location>
        <begin position="6"/>
        <end position="52"/>
    </location>
</feature>
<dbReference type="Proteomes" id="UP000297597">
    <property type="component" value="Unassembled WGS sequence"/>
</dbReference>
<dbReference type="PANTHER" id="PTHR43413">
    <property type="entry name" value="TRANSCRIPTIONAL REGULATOR, ASNC FAMILY"/>
    <property type="match status" value="1"/>
</dbReference>
<comment type="similarity">
    <text evidence="3">Belongs to the Ahb/Nir family.</text>
</comment>
<organism evidence="8 9">
    <name type="scientific">Pelotomaculum propionicicum</name>
    <dbReference type="NCBI Taxonomy" id="258475"/>
    <lineage>
        <taxon>Bacteria</taxon>
        <taxon>Bacillati</taxon>
        <taxon>Bacillota</taxon>
        <taxon>Clostridia</taxon>
        <taxon>Eubacteriales</taxon>
        <taxon>Desulfotomaculaceae</taxon>
        <taxon>Pelotomaculum</taxon>
    </lineage>
</organism>
<gene>
    <name evidence="8" type="ORF">Pmgp_02151</name>
</gene>
<evidence type="ECO:0000256" key="5">
    <source>
        <dbReference type="ARBA" id="ARBA00048470"/>
    </source>
</evidence>
<evidence type="ECO:0000256" key="4">
    <source>
        <dbReference type="ARBA" id="ARBA00023471"/>
    </source>
</evidence>
<dbReference type="EC" id="4.1.1.111" evidence="4"/>
<evidence type="ECO:0000256" key="2">
    <source>
        <dbReference type="ARBA" id="ARBA00023444"/>
    </source>
</evidence>
<evidence type="ECO:0000256" key="3">
    <source>
        <dbReference type="ARBA" id="ARBA00023457"/>
    </source>
</evidence>
<sequence length="155" mass="17887">MLTEQDKQIIRELQNGLPLVSRPFKVIAGKLNMTEEGLIERIRSFIAGGQIRRFGAAVRHQDLGYLYNAMVVWDVSDEKATETGLMMADFEEVTHCYQRPRCLGWPYNLFTMVHGLSREECVRIAEKISKATGEKNYKLLFSTAELKKSSMRYFE</sequence>
<dbReference type="InterPro" id="IPR053953">
    <property type="entry name" value="NirdL-like_HTH"/>
</dbReference>
<evidence type="ECO:0000256" key="1">
    <source>
        <dbReference type="ARBA" id="ARBA00023239"/>
    </source>
</evidence>